<dbReference type="HOGENOM" id="CLU_2245557_0_0_7"/>
<evidence type="ECO:0000313" key="1">
    <source>
        <dbReference type="EMBL" id="ACN15006.1"/>
    </source>
</evidence>
<keyword evidence="2" id="KW-1185">Reference proteome</keyword>
<organism evidence="1 2">
    <name type="scientific">Desulforapulum autotrophicum (strain ATCC 43914 / DSM 3382 / VKM B-1955 / HRM2)</name>
    <name type="common">Desulfobacterium autotrophicum</name>
    <dbReference type="NCBI Taxonomy" id="177437"/>
    <lineage>
        <taxon>Bacteria</taxon>
        <taxon>Pseudomonadati</taxon>
        <taxon>Thermodesulfobacteriota</taxon>
        <taxon>Desulfobacteria</taxon>
        <taxon>Desulfobacterales</taxon>
        <taxon>Desulfobacteraceae</taxon>
        <taxon>Desulforapulum</taxon>
    </lineage>
</organism>
<evidence type="ECO:0000313" key="2">
    <source>
        <dbReference type="Proteomes" id="UP000000442"/>
    </source>
</evidence>
<accession>C0QBZ4</accession>
<proteinExistence type="predicted"/>
<gene>
    <name evidence="1" type="ordered locus">HRM2_19050</name>
</gene>
<dbReference type="EMBL" id="CP001087">
    <property type="protein sequence ID" value="ACN15006.1"/>
    <property type="molecule type" value="Genomic_DNA"/>
</dbReference>
<reference evidence="1 2" key="1">
    <citation type="journal article" date="2009" name="Environ. Microbiol.">
        <title>Genome sequence of Desulfobacterium autotrophicum HRM2, a marine sulfate reducer oxidizing organic carbon completely to carbon dioxide.</title>
        <authorList>
            <person name="Strittmatter A.W."/>
            <person name="Liesegang H."/>
            <person name="Rabus R."/>
            <person name="Decker I."/>
            <person name="Amann J."/>
            <person name="Andres S."/>
            <person name="Henne A."/>
            <person name="Fricke W.F."/>
            <person name="Martinez-Arias R."/>
            <person name="Bartels D."/>
            <person name="Goesmann A."/>
            <person name="Krause L."/>
            <person name="Puehler A."/>
            <person name="Klenk H.P."/>
            <person name="Richter M."/>
            <person name="Schuler M."/>
            <person name="Gloeckner F.O."/>
            <person name="Meyerdierks A."/>
            <person name="Gottschalk G."/>
            <person name="Amann R."/>
        </authorList>
    </citation>
    <scope>NUCLEOTIDE SEQUENCE [LARGE SCALE GENOMIC DNA]</scope>
    <source>
        <strain evidence="2">ATCC 43914 / DSM 3382 / HRM2</strain>
    </source>
</reference>
<dbReference type="AlphaFoldDB" id="C0QBZ4"/>
<dbReference type="Proteomes" id="UP000000442">
    <property type="component" value="Chromosome"/>
</dbReference>
<dbReference type="STRING" id="177437.HRM2_19050"/>
<name>C0QBZ4_DESAH</name>
<dbReference type="KEGG" id="dat:HRM2_19050"/>
<sequence>MNPRPKTVSNGLYILIPNFKFYWNVSSGMDTDQYSLKNLTEKGSGTLFKLSHIVDALYQNLQEESRQDGSGLKLLQRNYNRLRLLFFPPVLRVSRKLGMQPKAS</sequence>
<protein>
    <submittedName>
        <fullName evidence="1">Uncharacterized protein</fullName>
    </submittedName>
</protein>